<evidence type="ECO:0000313" key="1">
    <source>
        <dbReference type="EMBL" id="EDS00429.1"/>
    </source>
</evidence>
<sequence length="54" mass="6061">MYSVLVKHVLVFSYMQSRGFLEKFQVFLNISLSTAYISVVGGGGKKVSEILKNF</sequence>
<reference evidence="1" key="2">
    <citation type="submission" date="2014-06" db="EMBL/GenBank/DDBJ databases">
        <title>Draft genome sequence of Eubacterium siraeum (DSM 15702).</title>
        <authorList>
            <person name="Sudarsanam P."/>
            <person name="Ley R."/>
            <person name="Guruge J."/>
            <person name="Turnbaugh P.J."/>
            <person name="Mahowald M."/>
            <person name="Liep D."/>
            <person name="Gordon J."/>
        </authorList>
    </citation>
    <scope>NUCLEOTIDE SEQUENCE</scope>
    <source>
        <strain evidence="1">DSM 15702</strain>
    </source>
</reference>
<accession>B0MP40</accession>
<name>B0MP40_9FIRM</name>
<dbReference type="EMBL" id="ABCA03000048">
    <property type="protein sequence ID" value="EDS00429.1"/>
    <property type="molecule type" value="Genomic_DNA"/>
</dbReference>
<dbReference type="Proteomes" id="UP000005326">
    <property type="component" value="Unassembled WGS sequence"/>
</dbReference>
<organism evidence="1 2">
    <name type="scientific">[Eubacterium] siraeum DSM 15702</name>
    <dbReference type="NCBI Taxonomy" id="428128"/>
    <lineage>
        <taxon>Bacteria</taxon>
        <taxon>Bacillati</taxon>
        <taxon>Bacillota</taxon>
        <taxon>Clostridia</taxon>
        <taxon>Eubacteriales</taxon>
        <taxon>Oscillospiraceae</taxon>
        <taxon>Oscillospiraceae incertae sedis</taxon>
    </lineage>
</organism>
<reference evidence="1" key="1">
    <citation type="submission" date="2007-10" db="EMBL/GenBank/DDBJ databases">
        <authorList>
            <person name="Fulton L."/>
            <person name="Clifton S."/>
            <person name="Fulton B."/>
            <person name="Xu J."/>
            <person name="Minx P."/>
            <person name="Pepin K.H."/>
            <person name="Johnson M."/>
            <person name="Thiruvilangam P."/>
            <person name="Bhonagiri V."/>
            <person name="Nash W.E."/>
            <person name="Mardis E.R."/>
            <person name="Wilson R.K."/>
        </authorList>
    </citation>
    <scope>NUCLEOTIDE SEQUENCE [LARGE SCALE GENOMIC DNA]</scope>
    <source>
        <strain evidence="1">DSM 15702</strain>
    </source>
</reference>
<keyword evidence="2" id="KW-1185">Reference proteome</keyword>
<proteinExistence type="predicted"/>
<protein>
    <submittedName>
        <fullName evidence="1">Uncharacterized protein</fullName>
    </submittedName>
</protein>
<gene>
    <name evidence="1" type="ORF">EUBSIR_01597</name>
</gene>
<comment type="caution">
    <text evidence="1">The sequence shown here is derived from an EMBL/GenBank/DDBJ whole genome shotgun (WGS) entry which is preliminary data.</text>
</comment>
<evidence type="ECO:0000313" key="2">
    <source>
        <dbReference type="Proteomes" id="UP000005326"/>
    </source>
</evidence>
<dbReference type="AlphaFoldDB" id="B0MP40"/>